<dbReference type="PANTHER" id="PTHR36142:SF5">
    <property type="entry name" value="METALLO-BETA-LACTAMASE DOMAIN-CONTAINING PROTEIN"/>
    <property type="match status" value="1"/>
</dbReference>
<dbReference type="InterPro" id="IPR001279">
    <property type="entry name" value="Metallo-B-lactamas"/>
</dbReference>
<gene>
    <name evidence="3" type="ORF">MKZ38_000384</name>
</gene>
<dbReference type="EMBL" id="JAKWBI020000109">
    <property type="protein sequence ID" value="KAJ2902554.1"/>
    <property type="molecule type" value="Genomic_DNA"/>
</dbReference>
<dbReference type="InterPro" id="IPR036866">
    <property type="entry name" value="RibonucZ/Hydroxyglut_hydro"/>
</dbReference>
<feature type="region of interest" description="Disordered" evidence="1">
    <location>
        <begin position="341"/>
        <end position="395"/>
    </location>
</feature>
<comment type="caution">
    <text evidence="3">The sequence shown here is derived from an EMBL/GenBank/DDBJ whole genome shotgun (WGS) entry which is preliminary data.</text>
</comment>
<feature type="domain" description="Metallo-beta-lactamase" evidence="2">
    <location>
        <begin position="38"/>
        <end position="150"/>
    </location>
</feature>
<proteinExistence type="predicted"/>
<evidence type="ECO:0000256" key="1">
    <source>
        <dbReference type="SAM" id="MobiDB-lite"/>
    </source>
</evidence>
<dbReference type="Proteomes" id="UP001201980">
    <property type="component" value="Unassembled WGS sequence"/>
</dbReference>
<accession>A0AAD5RRI4</accession>
<evidence type="ECO:0000313" key="4">
    <source>
        <dbReference type="Proteomes" id="UP001201980"/>
    </source>
</evidence>
<dbReference type="Gene3D" id="3.60.15.10">
    <property type="entry name" value="Ribonuclease Z/Hydroxyacylglutathione hydrolase-like"/>
    <property type="match status" value="1"/>
</dbReference>
<evidence type="ECO:0000313" key="3">
    <source>
        <dbReference type="EMBL" id="KAJ2902554.1"/>
    </source>
</evidence>
<feature type="region of interest" description="Disordered" evidence="1">
    <location>
        <begin position="262"/>
        <end position="326"/>
    </location>
</feature>
<name>A0AAD5RRI4_9PEZI</name>
<evidence type="ECO:0000259" key="2">
    <source>
        <dbReference type="Pfam" id="PF12706"/>
    </source>
</evidence>
<protein>
    <recommendedName>
        <fullName evidence="2">Metallo-beta-lactamase domain-containing protein</fullName>
    </recommendedName>
</protein>
<feature type="compositionally biased region" description="Pro residues" evidence="1">
    <location>
        <begin position="306"/>
        <end position="319"/>
    </location>
</feature>
<dbReference type="Pfam" id="PF12706">
    <property type="entry name" value="Lactamase_B_2"/>
    <property type="match status" value="1"/>
</dbReference>
<dbReference type="AlphaFoldDB" id="A0AAD5RRI4"/>
<feature type="region of interest" description="Disordered" evidence="1">
    <location>
        <begin position="207"/>
        <end position="227"/>
    </location>
</feature>
<sequence>MALTVKQLNADASFLLSLEPVLPAPRDPSLQTMKPFTILLDPWLDGSSTILHPKVSFTKLRSPACVATLDELPEPDLVIVSQHRSDHCNGPTLRQLPGRDSGSKTIILAEAGAARVIRGWKHFDQDKVRSLERWDKLRPQDTVTKISVPPVVEGGTPGEVTVAFVAQKRDMTGLHGAVGITYRPPGLVPSVQNWASKLDTVATWAQPPQGGINNGALTPQATSKTPRSPFNLPNLSSSFLNPPTVSSRDKVGLNRLNSSIGIPREDAKNTENGNGSTPLVAGTAKSSLRATGTDLPPRTPTSMAVPPMPTSPPPPPPPSVQGQGRVSRIPSPLRAIRSLSTIASSSSSPVPSPLSSSLTTMTSMPTSTTGPPSFTPPKSPSTVPPRPRPTTPFSSRTLSTIMTLASRPGAGTYGLNRPVSVIFSPHGTAVAELEDFTTHHLIPRAAVPLTLLMHCFDRARNPWFLGGEISMGAQSGALAAARLGARCWVSAHDGDKVIRGMVTKGLKIRRWGITEIEGVVCGMEMAVEMERKEGTGRIVNSSTEKERDVEGEREKRKMRVSPNIVAAISSTSTETKRWWTRSVARKGLRSRDRFTSRGEDISGDGNLDQVDGYDGRYKIATPRRCRLRTRVMALGLGEEVILTSEGVWDAEDTPRRKPSLKLDIGQNSADSQE</sequence>
<organism evidence="3 4">
    <name type="scientific">Zalerion maritima</name>
    <dbReference type="NCBI Taxonomy" id="339359"/>
    <lineage>
        <taxon>Eukaryota</taxon>
        <taxon>Fungi</taxon>
        <taxon>Dikarya</taxon>
        <taxon>Ascomycota</taxon>
        <taxon>Pezizomycotina</taxon>
        <taxon>Sordariomycetes</taxon>
        <taxon>Lulworthiomycetidae</taxon>
        <taxon>Lulworthiales</taxon>
        <taxon>Lulworthiaceae</taxon>
        <taxon>Zalerion</taxon>
    </lineage>
</organism>
<keyword evidence="4" id="KW-1185">Reference proteome</keyword>
<feature type="region of interest" description="Disordered" evidence="1">
    <location>
        <begin position="650"/>
        <end position="673"/>
    </location>
</feature>
<dbReference type="PANTHER" id="PTHR36142">
    <property type="entry name" value="METALLO-HYDROLASE/OXIDOREDUCTASE SUPERFAMILY PROTEIN"/>
    <property type="match status" value="1"/>
</dbReference>
<feature type="compositionally biased region" description="Low complexity" evidence="1">
    <location>
        <begin position="341"/>
        <end position="372"/>
    </location>
</feature>
<feature type="compositionally biased region" description="Pro residues" evidence="1">
    <location>
        <begin position="373"/>
        <end position="390"/>
    </location>
</feature>
<reference evidence="3" key="1">
    <citation type="submission" date="2022-07" db="EMBL/GenBank/DDBJ databases">
        <title>Draft genome sequence of Zalerion maritima ATCC 34329, a (micro)plastics degrading marine fungus.</title>
        <authorList>
            <person name="Paco A."/>
            <person name="Goncalves M.F.M."/>
            <person name="Rocha-Santos T.A.P."/>
            <person name="Alves A."/>
        </authorList>
    </citation>
    <scope>NUCLEOTIDE SEQUENCE</scope>
    <source>
        <strain evidence="3">ATCC 34329</strain>
    </source>
</reference>
<feature type="compositionally biased region" description="Polar residues" evidence="1">
    <location>
        <begin position="215"/>
        <end position="227"/>
    </location>
</feature>